<reference evidence="1 2" key="1">
    <citation type="submission" date="2019-04" db="EMBL/GenBank/DDBJ databases">
        <title>Comparative genomics and transcriptomics to analyze fruiting body development in filamentous ascomycetes.</title>
        <authorList>
            <consortium name="DOE Joint Genome Institute"/>
            <person name="Lutkenhaus R."/>
            <person name="Traeger S."/>
            <person name="Breuer J."/>
            <person name="Kuo A."/>
            <person name="Lipzen A."/>
            <person name="Pangilinan J."/>
            <person name="Dilworth D."/>
            <person name="Sandor L."/>
            <person name="Poggeler S."/>
            <person name="Barry K."/>
            <person name="Grigoriev I.V."/>
            <person name="Nowrousian M."/>
        </authorList>
    </citation>
    <scope>NUCLEOTIDE SEQUENCE [LARGE SCALE GENOMIC DNA]</scope>
    <source>
        <strain evidence="1 2">CBS 389.68</strain>
    </source>
</reference>
<protein>
    <submittedName>
        <fullName evidence="1">Uncharacterized protein</fullName>
    </submittedName>
</protein>
<evidence type="ECO:0000313" key="2">
    <source>
        <dbReference type="Proteomes" id="UP000298138"/>
    </source>
</evidence>
<sequence>MWIKPIKSTVQPPASRALISLSEAHPPFSTSLLALVAMLMLMDDHHRIHAVQRRIVLQIKPKPHFIQVHPRSHCIPSPHRQRYEHST</sequence>
<dbReference type="InParanoid" id="A0A4S2MXR1"/>
<evidence type="ECO:0000313" key="1">
    <source>
        <dbReference type="EMBL" id="TGZ81470.1"/>
    </source>
</evidence>
<organism evidence="1 2">
    <name type="scientific">Ascodesmis nigricans</name>
    <dbReference type="NCBI Taxonomy" id="341454"/>
    <lineage>
        <taxon>Eukaryota</taxon>
        <taxon>Fungi</taxon>
        <taxon>Dikarya</taxon>
        <taxon>Ascomycota</taxon>
        <taxon>Pezizomycotina</taxon>
        <taxon>Pezizomycetes</taxon>
        <taxon>Pezizales</taxon>
        <taxon>Ascodesmidaceae</taxon>
        <taxon>Ascodesmis</taxon>
    </lineage>
</organism>
<proteinExistence type="predicted"/>
<keyword evidence="2" id="KW-1185">Reference proteome</keyword>
<dbReference type="EMBL" id="ML220119">
    <property type="protein sequence ID" value="TGZ81470.1"/>
    <property type="molecule type" value="Genomic_DNA"/>
</dbReference>
<gene>
    <name evidence="1" type="ORF">EX30DRAFT_340744</name>
</gene>
<dbReference type="AlphaFoldDB" id="A0A4S2MXR1"/>
<accession>A0A4S2MXR1</accession>
<dbReference type="Proteomes" id="UP000298138">
    <property type="component" value="Unassembled WGS sequence"/>
</dbReference>
<name>A0A4S2MXR1_9PEZI</name>